<name>A0A8X6W3U1_TRICX</name>
<gene>
    <name evidence="1" type="ORF">TNCV_2071141</name>
</gene>
<keyword evidence="2" id="KW-1185">Reference proteome</keyword>
<proteinExistence type="predicted"/>
<organism evidence="1 2">
    <name type="scientific">Trichonephila clavipes</name>
    <name type="common">Golden silk orbweaver</name>
    <name type="synonym">Nephila clavipes</name>
    <dbReference type="NCBI Taxonomy" id="2585209"/>
    <lineage>
        <taxon>Eukaryota</taxon>
        <taxon>Metazoa</taxon>
        <taxon>Ecdysozoa</taxon>
        <taxon>Arthropoda</taxon>
        <taxon>Chelicerata</taxon>
        <taxon>Arachnida</taxon>
        <taxon>Araneae</taxon>
        <taxon>Araneomorphae</taxon>
        <taxon>Entelegynae</taxon>
        <taxon>Araneoidea</taxon>
        <taxon>Nephilidae</taxon>
        <taxon>Trichonephila</taxon>
    </lineage>
</organism>
<sequence length="94" mass="10676">MRISPYKGNEHCHLNRSAVNERAKGFRLTSRNKAARGLMEMDLVVLNPCQVPRTTHELTPSSSNFHTTPLGGRLSLDRFKVHQPLCTAGLQRWH</sequence>
<dbReference type="Proteomes" id="UP000887159">
    <property type="component" value="Unassembled WGS sequence"/>
</dbReference>
<protein>
    <submittedName>
        <fullName evidence="1">Uncharacterized protein</fullName>
    </submittedName>
</protein>
<evidence type="ECO:0000313" key="2">
    <source>
        <dbReference type="Proteomes" id="UP000887159"/>
    </source>
</evidence>
<evidence type="ECO:0000313" key="1">
    <source>
        <dbReference type="EMBL" id="GFY27494.1"/>
    </source>
</evidence>
<reference evidence="1" key="1">
    <citation type="submission" date="2020-08" db="EMBL/GenBank/DDBJ databases">
        <title>Multicomponent nature underlies the extraordinary mechanical properties of spider dragline silk.</title>
        <authorList>
            <person name="Kono N."/>
            <person name="Nakamura H."/>
            <person name="Mori M."/>
            <person name="Yoshida Y."/>
            <person name="Ohtoshi R."/>
            <person name="Malay A.D."/>
            <person name="Moran D.A.P."/>
            <person name="Tomita M."/>
            <person name="Numata K."/>
            <person name="Arakawa K."/>
        </authorList>
    </citation>
    <scope>NUCLEOTIDE SEQUENCE</scope>
</reference>
<accession>A0A8X6W3U1</accession>
<comment type="caution">
    <text evidence="1">The sequence shown here is derived from an EMBL/GenBank/DDBJ whole genome shotgun (WGS) entry which is preliminary data.</text>
</comment>
<dbReference type="AlphaFoldDB" id="A0A8X6W3U1"/>
<dbReference type="EMBL" id="BMAU01021379">
    <property type="protein sequence ID" value="GFY27494.1"/>
    <property type="molecule type" value="Genomic_DNA"/>
</dbReference>